<gene>
    <name evidence="1" type="ORF">S01H1_63629</name>
</gene>
<dbReference type="AlphaFoldDB" id="X0XP69"/>
<accession>X0XP69</accession>
<feature type="non-terminal residue" evidence="1">
    <location>
        <position position="252"/>
    </location>
</feature>
<name>X0XP69_9ZZZZ</name>
<dbReference type="Gene3D" id="3.30.420.240">
    <property type="match status" value="1"/>
</dbReference>
<reference evidence="1" key="1">
    <citation type="journal article" date="2014" name="Front. Microbiol.">
        <title>High frequency of phylogenetically diverse reductive dehalogenase-homologous genes in deep subseafloor sedimentary metagenomes.</title>
        <authorList>
            <person name="Kawai M."/>
            <person name="Futagami T."/>
            <person name="Toyoda A."/>
            <person name="Takaki Y."/>
            <person name="Nishi S."/>
            <person name="Hori S."/>
            <person name="Arai W."/>
            <person name="Tsubouchi T."/>
            <person name="Morono Y."/>
            <person name="Uchiyama I."/>
            <person name="Ito T."/>
            <person name="Fujiyama A."/>
            <person name="Inagaki F."/>
            <person name="Takami H."/>
        </authorList>
    </citation>
    <scope>NUCLEOTIDE SEQUENCE</scope>
    <source>
        <strain evidence="1">Expedition CK06-06</strain>
    </source>
</reference>
<protein>
    <recommendedName>
        <fullName evidence="2">Terminase large subunit gp17-like C-terminal domain-containing protein</fullName>
    </recommendedName>
</protein>
<dbReference type="Gene3D" id="3.40.50.300">
    <property type="entry name" value="P-loop containing nucleotide triphosphate hydrolases"/>
    <property type="match status" value="1"/>
</dbReference>
<dbReference type="InterPro" id="IPR027417">
    <property type="entry name" value="P-loop_NTPase"/>
</dbReference>
<dbReference type="Pfam" id="PF03237">
    <property type="entry name" value="Terminase_6N"/>
    <property type="match status" value="1"/>
</dbReference>
<evidence type="ECO:0008006" key="2">
    <source>
        <dbReference type="Google" id="ProtNLM"/>
    </source>
</evidence>
<organism evidence="1">
    <name type="scientific">marine sediment metagenome</name>
    <dbReference type="NCBI Taxonomy" id="412755"/>
    <lineage>
        <taxon>unclassified sequences</taxon>
        <taxon>metagenomes</taxon>
        <taxon>ecological metagenomes</taxon>
    </lineage>
</organism>
<dbReference type="EMBL" id="BARS01041891">
    <property type="protein sequence ID" value="GAG37132.1"/>
    <property type="molecule type" value="Genomic_DNA"/>
</dbReference>
<feature type="non-terminal residue" evidence="1">
    <location>
        <position position="1"/>
    </location>
</feature>
<proteinExistence type="predicted"/>
<evidence type="ECO:0000313" key="1">
    <source>
        <dbReference type="EMBL" id="GAG37132.1"/>
    </source>
</evidence>
<comment type="caution">
    <text evidence="1">The sequence shown here is derived from an EMBL/GenBank/DDBJ whole genome shotgun (WGS) entry which is preliminary data.</text>
</comment>
<sequence>GARAGFTIEFKSADHPERLVGRGIDDLWGDEVQLWPDGTWEDSLRARLMARKGRALFGGTPRGRNRLLHRLWCKGADDEEVNWEAWNFSTFDNPFIDAEEILEARKEMPDFLWQQNILARFLEDAGEVFRNVHECLQPIGADPHKLSADIDYLLGVDLAKHVDYTVIDVGFMSAPDKLEHVHHERFHKVDWPLQKQRIATVAHRYNDADVLIDSTGLGDPIFDDLVRMGLNVEGFDITVKSKNPLIENLIIY</sequence>